<feature type="non-terminal residue" evidence="1">
    <location>
        <position position="133"/>
    </location>
</feature>
<organism evidence="1">
    <name type="scientific">marine sediment metagenome</name>
    <dbReference type="NCBI Taxonomy" id="412755"/>
    <lineage>
        <taxon>unclassified sequences</taxon>
        <taxon>metagenomes</taxon>
        <taxon>ecological metagenomes</taxon>
    </lineage>
</organism>
<sequence>MNIIGYNGSHRPSRKPVMSRAGDFGPGIYFASDIRDAKEYGHYVYQAMVTVKNPLMVGFELTSDMDRIRRALAIGDEEMAFCEAGCVPWHHVMEYAKILIDMRQVSQRSLQDLIRRAGYDSIYVSNAAVVASP</sequence>
<proteinExistence type="predicted"/>
<protein>
    <submittedName>
        <fullName evidence="1">Uncharacterized protein</fullName>
    </submittedName>
</protein>
<name>X0YWD8_9ZZZZ</name>
<evidence type="ECO:0000313" key="1">
    <source>
        <dbReference type="EMBL" id="GAG40911.1"/>
    </source>
</evidence>
<comment type="caution">
    <text evidence="1">The sequence shown here is derived from an EMBL/GenBank/DDBJ whole genome shotgun (WGS) entry which is preliminary data.</text>
</comment>
<accession>X0YWD8</accession>
<gene>
    <name evidence="1" type="ORF">S01H1_62378</name>
</gene>
<dbReference type="EMBL" id="BARS01040964">
    <property type="protein sequence ID" value="GAG40911.1"/>
    <property type="molecule type" value="Genomic_DNA"/>
</dbReference>
<dbReference type="AlphaFoldDB" id="X0YWD8"/>
<reference evidence="1" key="1">
    <citation type="journal article" date="2014" name="Front. Microbiol.">
        <title>High frequency of phylogenetically diverse reductive dehalogenase-homologous genes in deep subseafloor sedimentary metagenomes.</title>
        <authorList>
            <person name="Kawai M."/>
            <person name="Futagami T."/>
            <person name="Toyoda A."/>
            <person name="Takaki Y."/>
            <person name="Nishi S."/>
            <person name="Hori S."/>
            <person name="Arai W."/>
            <person name="Tsubouchi T."/>
            <person name="Morono Y."/>
            <person name="Uchiyama I."/>
            <person name="Ito T."/>
            <person name="Fujiyama A."/>
            <person name="Inagaki F."/>
            <person name="Takami H."/>
        </authorList>
    </citation>
    <scope>NUCLEOTIDE SEQUENCE</scope>
    <source>
        <strain evidence="1">Expedition CK06-06</strain>
    </source>
</reference>